<dbReference type="InterPro" id="IPR026501">
    <property type="entry name" value="Limbin/EVC"/>
</dbReference>
<organism evidence="11 12">
    <name type="scientific">Onychostoma macrolepis</name>
    <dbReference type="NCBI Taxonomy" id="369639"/>
    <lineage>
        <taxon>Eukaryota</taxon>
        <taxon>Metazoa</taxon>
        <taxon>Chordata</taxon>
        <taxon>Craniata</taxon>
        <taxon>Vertebrata</taxon>
        <taxon>Euteleostomi</taxon>
        <taxon>Actinopterygii</taxon>
        <taxon>Neopterygii</taxon>
        <taxon>Teleostei</taxon>
        <taxon>Ostariophysi</taxon>
        <taxon>Cypriniformes</taxon>
        <taxon>Cyprinidae</taxon>
        <taxon>Acrossocheilinae</taxon>
        <taxon>Onychostoma</taxon>
    </lineage>
</organism>
<evidence type="ECO:0000256" key="9">
    <source>
        <dbReference type="ARBA" id="ARBA00023273"/>
    </source>
</evidence>
<evidence type="ECO:0000256" key="1">
    <source>
        <dbReference type="ARBA" id="ARBA00004120"/>
    </source>
</evidence>
<feature type="region of interest" description="Disordered" evidence="10">
    <location>
        <begin position="70"/>
        <end position="90"/>
    </location>
</feature>
<sequence length="1436" mass="159637">MSPAALLFNAANVVLIEASEPRGPQWGPVTGAAVSGASLALIAAALLFLCHRKQLFSVAAPVCEGVRRRLEESEEESECDSRSAAEAEPAEGASIFTPPSLHLQFIFTPPSLHLHSSFTSSSVHLHSSFTPPSLHLQFIFTPPSLLLHSIFTPSSLHLHSIFTPSSLHLHSSFTPPSLHLHSSITPSSLLLHSIFTPPSLHLHSSFTPSSLLLHSSFTSSSVHLHSSFTPSSLRLHSIFTPPSLHLHSSFTPPSLLLHSIFTPSLLLHSIITPSSLLLHSSFTPPSLRHHSVFTPSSLHLQFIFTPSSLHLHSSFTPPSLHLHSIITPSSLHLHSIFTPPSLHLHSSFTPSSLHLHSSFTPSSLRLHSVFTPSSLRLHSSFTPSSLHLHSFTPPSLHLQSIFTPSSVHLQSIFTPSSLRLHSIFSPSSVHLHSSFTSSSVHLHSSFTPPSLHLHSSFTSSSVHLHSFTPSSVHLHSSITPSSLRLHSSFTASSLLHSFTPSSVHLQSIFSPSSVHLQSIFTPSSVHLHSFTPSSVLLHSVFTPSSVLLHSIFSSSSPPSLLHSFTPSSLLLHCIFTPPSLHLQSIFSPSSVHLQSIFTPSSLHHHSIITPSSLHLQSIFTPSSVHLHSSFTSSSVHLHSSFTPPSLHLHSIFTPSSVHLQSIFTPSSVHLQSIFSPSSVHLQSIFSPPSLRLHSIFSPSSVLLHSSFTSSSVHLHLLHSIITPSSLHLQSIFSPSSLLLHSSFTPSSLLLHSIFTPPSLLLHCIFTPPSLHLQSIFTPSLRLHSVFTPSSVHLQVSLLCLTLQDLQLHTSQLQQQKYRMFLQVLRVLLGDGEHADGIHEQQRQEAELLVRGVSVDEGAEPDTLMCSIEEVEKTGREQLERSLQTALSFAKQLERLGQTLGRRFSGGVSEEVMRGVMGCLRLMEDALAEVQASVLKMLLQRFECWLEVSHGLREKTALLRREAELMLNITGQSVRELRADGQLEKQSLSDLETAVNDVLEQSTDEIRRQTEELALDRCQKACVRRRRMMKAQSSEWSRVSDLQTDAHLMMKVFVELQMRHWHQRRDFELQQDTRITDTLCELWMSLCSKCSRRITDLCSEFVLSSVTAGSAPSAGQGQSVLQSMKLTVTNQMQREERHAHTHLLTLREQLQQRRQVWTEDEALTRACLDHFGEQQLEVVTATVSRCSDMQMSCALMEEQQRLLILEFQRILAARCFYLRSVREMKLNQLTIQTDTQDSCVAMETVSPDAAVIGQNLLHEQLSELEAAADVLQGHAHLLIGHALSCAVHLQMGGASARDRWVKERLIDGVCESVYVTRDSVSSLVCEYQSRIRSASLTPRRSAAEHTDAQTERTVCTRALHKELTDWARKPTSAELHHRVVEQKRTCVTEFKMDHRSPAQTNLYRQIRDEEEAFMRRLASLARVSLRSMKEDDFSETS</sequence>
<comment type="subcellular location">
    <subcellularLocation>
        <location evidence="2">Cell membrane</location>
        <topology evidence="2">Single-pass membrane protein</topology>
    </subcellularLocation>
    <subcellularLocation>
        <location evidence="1">Cytoplasm</location>
        <location evidence="1">Cytoskeleton</location>
        <location evidence="1">Cilium basal body</location>
    </subcellularLocation>
</comment>
<evidence type="ECO:0000313" key="11">
    <source>
        <dbReference type="EMBL" id="KAF4104545.1"/>
    </source>
</evidence>
<evidence type="ECO:0000313" key="12">
    <source>
        <dbReference type="Proteomes" id="UP000579812"/>
    </source>
</evidence>
<dbReference type="PANTHER" id="PTHR16795:SF13">
    <property type="entry name" value="EVC COMPLEX MEMBER EVC"/>
    <property type="match status" value="1"/>
</dbReference>
<keyword evidence="7" id="KW-0472">Membrane</keyword>
<name>A0A7J6CD20_9TELE</name>
<keyword evidence="6" id="KW-1133">Transmembrane helix</keyword>
<evidence type="ECO:0000256" key="5">
    <source>
        <dbReference type="ARBA" id="ARBA00022692"/>
    </source>
</evidence>
<proteinExistence type="predicted"/>
<keyword evidence="3" id="KW-1003">Cell membrane</keyword>
<dbReference type="Proteomes" id="UP000579812">
    <property type="component" value="Unassembled WGS sequence"/>
</dbReference>
<evidence type="ECO:0000256" key="7">
    <source>
        <dbReference type="ARBA" id="ARBA00023136"/>
    </source>
</evidence>
<gene>
    <name evidence="11" type="ORF">G5714_013876</name>
</gene>
<dbReference type="EMBL" id="JAAMOB010000014">
    <property type="protein sequence ID" value="KAF4104545.1"/>
    <property type="molecule type" value="Genomic_DNA"/>
</dbReference>
<evidence type="ECO:0000256" key="4">
    <source>
        <dbReference type="ARBA" id="ARBA00022490"/>
    </source>
</evidence>
<keyword evidence="4" id="KW-0963">Cytoplasm</keyword>
<keyword evidence="8" id="KW-0206">Cytoskeleton</keyword>
<dbReference type="GO" id="GO:0098797">
    <property type="term" value="C:plasma membrane protein complex"/>
    <property type="evidence" value="ECO:0007669"/>
    <property type="project" value="TreeGrafter"/>
</dbReference>
<accession>A0A7J6CD20</accession>
<dbReference type="PANTHER" id="PTHR16795">
    <property type="entry name" value="LIMBIN/ELLIS-VAN CREVELD PROTEIN"/>
    <property type="match status" value="1"/>
</dbReference>
<evidence type="ECO:0000256" key="2">
    <source>
        <dbReference type="ARBA" id="ARBA00004162"/>
    </source>
</evidence>
<evidence type="ECO:0000256" key="6">
    <source>
        <dbReference type="ARBA" id="ARBA00022989"/>
    </source>
</evidence>
<keyword evidence="12" id="KW-1185">Reference proteome</keyword>
<keyword evidence="9" id="KW-0966">Cell projection</keyword>
<evidence type="ECO:0000256" key="3">
    <source>
        <dbReference type="ARBA" id="ARBA00022475"/>
    </source>
</evidence>
<evidence type="ECO:0000256" key="8">
    <source>
        <dbReference type="ARBA" id="ARBA00023212"/>
    </source>
</evidence>
<dbReference type="GO" id="GO:0007224">
    <property type="term" value="P:smoothened signaling pathway"/>
    <property type="evidence" value="ECO:0007669"/>
    <property type="project" value="InterPro"/>
</dbReference>
<keyword evidence="5" id="KW-0812">Transmembrane</keyword>
<protein>
    <submittedName>
        <fullName evidence="11">Uncharacterized protein</fullName>
    </submittedName>
</protein>
<evidence type="ECO:0000256" key="10">
    <source>
        <dbReference type="SAM" id="MobiDB-lite"/>
    </source>
</evidence>
<dbReference type="GO" id="GO:0060170">
    <property type="term" value="C:ciliary membrane"/>
    <property type="evidence" value="ECO:0007669"/>
    <property type="project" value="TreeGrafter"/>
</dbReference>
<comment type="caution">
    <text evidence="11">The sequence shown here is derived from an EMBL/GenBank/DDBJ whole genome shotgun (WGS) entry which is preliminary data.</text>
</comment>
<reference evidence="11 12" key="1">
    <citation type="submission" date="2020-04" db="EMBL/GenBank/DDBJ databases">
        <title>Chromosome-level genome assembly of a cyprinid fish Onychostoma macrolepis by integration of Nanopore Sequencing, Bionano and Hi-C technology.</title>
        <authorList>
            <person name="Wang D."/>
        </authorList>
    </citation>
    <scope>NUCLEOTIDE SEQUENCE [LARGE SCALE GENOMIC DNA]</scope>
    <source>
        <strain evidence="11">SWU-2019</strain>
        <tissue evidence="11">Muscle</tissue>
    </source>
</reference>